<dbReference type="InterPro" id="IPR047047">
    <property type="entry name" value="GST_Omega-like_C"/>
</dbReference>
<protein>
    <submittedName>
        <fullName evidence="5">Glutathione S-transferase family protein</fullName>
    </submittedName>
</protein>
<feature type="binding site" evidence="2">
    <location>
        <position position="93"/>
    </location>
    <ligand>
        <name>glutathione</name>
        <dbReference type="ChEBI" id="CHEBI:57925"/>
    </ligand>
</feature>
<feature type="site" description="Lowers pKa of active site Cys" evidence="3">
    <location>
        <position position="292"/>
    </location>
</feature>
<dbReference type="SFLD" id="SFLDG01148">
    <property type="entry name" value="Xi_(cytGST)"/>
    <property type="match status" value="1"/>
</dbReference>
<dbReference type="SUPFAM" id="SSF47616">
    <property type="entry name" value="GST C-terminal domain-like"/>
    <property type="match status" value="1"/>
</dbReference>
<gene>
    <name evidence="5" type="ORF">EHS89_07775</name>
</gene>
<feature type="binding site" evidence="2">
    <location>
        <begin position="126"/>
        <end position="129"/>
    </location>
    <ligand>
        <name>glutathione</name>
        <dbReference type="ChEBI" id="CHEBI:57925"/>
    </ligand>
</feature>
<comment type="caution">
    <text evidence="5">The sequence shown here is derived from an EMBL/GenBank/DDBJ whole genome shotgun (WGS) entry which is preliminary data.</text>
</comment>
<dbReference type="InterPro" id="IPR036282">
    <property type="entry name" value="Glutathione-S-Trfase_C_sf"/>
</dbReference>
<evidence type="ECO:0000313" key="6">
    <source>
        <dbReference type="Proteomes" id="UP000267535"/>
    </source>
</evidence>
<keyword evidence="6" id="KW-1185">Reference proteome</keyword>
<dbReference type="PIRSF" id="PIRSF015753">
    <property type="entry name" value="GST"/>
    <property type="match status" value="1"/>
</dbReference>
<dbReference type="Proteomes" id="UP000267535">
    <property type="component" value="Unassembled WGS sequence"/>
</dbReference>
<dbReference type="OrthoDB" id="9769158at2"/>
<feature type="domain" description="GST C-terminal" evidence="4">
    <location>
        <begin position="168"/>
        <end position="292"/>
    </location>
</feature>
<dbReference type="SUPFAM" id="SSF52833">
    <property type="entry name" value="Thioredoxin-like"/>
    <property type="match status" value="1"/>
</dbReference>
<reference evidence="5 6" key="1">
    <citation type="submission" date="2018-11" db="EMBL/GenBank/DDBJ databases">
        <title>The draft genome sequence of Amphritea balenae JAMM 1525T.</title>
        <authorList>
            <person name="Fang Z."/>
            <person name="Zhang Y."/>
            <person name="Han X."/>
        </authorList>
    </citation>
    <scope>NUCLEOTIDE SEQUENCE [LARGE SCALE GENOMIC DNA]</scope>
    <source>
        <strain evidence="5 6">JAMM 1525</strain>
    </source>
</reference>
<keyword evidence="5" id="KW-0808">Transferase</keyword>
<feature type="active site" description="Proton donor/acceptor" evidence="1">
    <location>
        <position position="191"/>
    </location>
</feature>
<name>A0A3P1SSI1_9GAMM</name>
<dbReference type="EMBL" id="RQXV01000003">
    <property type="protein sequence ID" value="RRD00098.1"/>
    <property type="molecule type" value="Genomic_DNA"/>
</dbReference>
<evidence type="ECO:0000256" key="2">
    <source>
        <dbReference type="PIRSR" id="PIRSR015753-2"/>
    </source>
</evidence>
<dbReference type="CDD" id="cd03190">
    <property type="entry name" value="GST_C_Omega_like"/>
    <property type="match status" value="1"/>
</dbReference>
<dbReference type="PROSITE" id="PS50405">
    <property type="entry name" value="GST_CTER"/>
    <property type="match status" value="1"/>
</dbReference>
<feature type="site" description="Lowers pKa of active site Cys" evidence="3">
    <location>
        <position position="249"/>
    </location>
</feature>
<evidence type="ECO:0000313" key="5">
    <source>
        <dbReference type="EMBL" id="RRD00098.1"/>
    </source>
</evidence>
<dbReference type="Gene3D" id="1.20.1050.10">
    <property type="match status" value="1"/>
</dbReference>
<proteinExistence type="predicted"/>
<dbReference type="Pfam" id="PF13410">
    <property type="entry name" value="GST_C_2"/>
    <property type="match status" value="1"/>
</dbReference>
<dbReference type="SFLD" id="SFLDG01206">
    <property type="entry name" value="Xi.1"/>
    <property type="match status" value="1"/>
</dbReference>
<evidence type="ECO:0000259" key="4">
    <source>
        <dbReference type="PROSITE" id="PS50405"/>
    </source>
</evidence>
<dbReference type="GO" id="GO:0004364">
    <property type="term" value="F:glutathione transferase activity"/>
    <property type="evidence" value="ECO:0007669"/>
    <property type="project" value="InterPro"/>
</dbReference>
<dbReference type="InterPro" id="IPR004045">
    <property type="entry name" value="Glutathione_S-Trfase_N"/>
</dbReference>
<dbReference type="GO" id="GO:0005737">
    <property type="term" value="C:cytoplasm"/>
    <property type="evidence" value="ECO:0007669"/>
    <property type="project" value="TreeGrafter"/>
</dbReference>
<dbReference type="SFLD" id="SFLDS00019">
    <property type="entry name" value="Glutathione_Transferase_(cytos"/>
    <property type="match status" value="1"/>
</dbReference>
<dbReference type="InterPro" id="IPR040079">
    <property type="entry name" value="Glutathione_S-Trfase"/>
</dbReference>
<evidence type="ECO:0000256" key="1">
    <source>
        <dbReference type="PIRSR" id="PIRSR015753-1"/>
    </source>
</evidence>
<dbReference type="AlphaFoldDB" id="A0A3P1SSI1"/>
<dbReference type="InterPro" id="IPR010987">
    <property type="entry name" value="Glutathione-S-Trfase_C-like"/>
</dbReference>
<dbReference type="Pfam" id="PF13409">
    <property type="entry name" value="GST_N_2"/>
    <property type="match status" value="1"/>
</dbReference>
<dbReference type="InterPro" id="IPR036249">
    <property type="entry name" value="Thioredoxin-like_sf"/>
</dbReference>
<sequence>MLVNGIWQSKWDPVQKKDAEGRFVRQSSAFRDSVSAERVNAVVSQQKQALGVKLYVAYICPWATRTLIARSLLGLEEYIPISVVEPVLSDYGWKFGDFPGSTATDHESFEYMHQLYTRSDAEYTGRATVPVLWDVEQELILNNESEDIVRLFNRDLRPLHRSEVDLLPVTLEQQIISFNERIYESLNNGVYKAGFASSQGAYEEAYAEVFRTLDWLEAHFAEQRFAVGEQLTESDIRLFVTLVRFDPAYFSLFKTNRQRISDYSNISAYLERLLQISAFAKNTRVDHIKAGYYSIQALNPNGIVPAGPELDWYSYLEELS</sequence>
<dbReference type="RefSeq" id="WP_124925568.1">
    <property type="nucleotide sequence ID" value="NZ_BMOH01000005.1"/>
</dbReference>
<accession>A0A3P1SSI1</accession>
<feature type="binding site" evidence="2">
    <location>
        <begin position="144"/>
        <end position="145"/>
    </location>
    <ligand>
        <name>glutathione</name>
        <dbReference type="ChEBI" id="CHEBI:57925"/>
    </ligand>
</feature>
<evidence type="ECO:0000256" key="3">
    <source>
        <dbReference type="PIRSR" id="PIRSR015753-3"/>
    </source>
</evidence>
<dbReference type="InterPro" id="IPR016639">
    <property type="entry name" value="GST_Omega/GSH"/>
</dbReference>
<dbReference type="PANTHER" id="PTHR32419:SF6">
    <property type="entry name" value="GLUTATHIONE S-TRANSFERASE OMEGA-LIKE 1-RELATED"/>
    <property type="match status" value="1"/>
</dbReference>
<dbReference type="PANTHER" id="PTHR32419">
    <property type="entry name" value="GLUTATHIONYL-HYDROQUINONE REDUCTASE"/>
    <property type="match status" value="1"/>
</dbReference>
<feature type="active site" description="Nucleophile" evidence="1">
    <location>
        <position position="60"/>
    </location>
</feature>
<dbReference type="Gene3D" id="3.40.30.10">
    <property type="entry name" value="Glutaredoxin"/>
    <property type="match status" value="1"/>
</dbReference>
<organism evidence="5 6">
    <name type="scientific">Amphritea balenae</name>
    <dbReference type="NCBI Taxonomy" id="452629"/>
    <lineage>
        <taxon>Bacteria</taxon>
        <taxon>Pseudomonadati</taxon>
        <taxon>Pseudomonadota</taxon>
        <taxon>Gammaproteobacteria</taxon>
        <taxon>Oceanospirillales</taxon>
        <taxon>Oceanospirillaceae</taxon>
        <taxon>Amphritea</taxon>
    </lineage>
</organism>